<proteinExistence type="predicted"/>
<evidence type="ECO:0000256" key="1">
    <source>
        <dbReference type="ARBA" id="ARBA00023015"/>
    </source>
</evidence>
<evidence type="ECO:0000313" key="8">
    <source>
        <dbReference type="Proteomes" id="UP001223336"/>
    </source>
</evidence>
<evidence type="ECO:0000259" key="5">
    <source>
        <dbReference type="Pfam" id="PF04542"/>
    </source>
</evidence>
<dbReference type="SUPFAM" id="SSF88946">
    <property type="entry name" value="Sigma2 domain of RNA polymerase sigma factors"/>
    <property type="match status" value="1"/>
</dbReference>
<keyword evidence="1" id="KW-0805">Transcription regulation</keyword>
<dbReference type="PANTHER" id="PTHR43133">
    <property type="entry name" value="RNA POLYMERASE ECF-TYPE SIGMA FACTO"/>
    <property type="match status" value="1"/>
</dbReference>
<dbReference type="Gene3D" id="1.10.1740.10">
    <property type="match status" value="1"/>
</dbReference>
<dbReference type="EMBL" id="JAVFKN010000042">
    <property type="protein sequence ID" value="MDQ5770872.1"/>
    <property type="molecule type" value="Genomic_DNA"/>
</dbReference>
<name>A0AA51MI50_9GAMM</name>
<evidence type="ECO:0000256" key="4">
    <source>
        <dbReference type="ARBA" id="ARBA00023163"/>
    </source>
</evidence>
<evidence type="ECO:0000256" key="2">
    <source>
        <dbReference type="ARBA" id="ARBA00023082"/>
    </source>
</evidence>
<dbReference type="EMBL" id="CP133216">
    <property type="protein sequence ID" value="WML84897.1"/>
    <property type="molecule type" value="Genomic_DNA"/>
</dbReference>
<keyword evidence="8" id="KW-1185">Reference proteome</keyword>
<sequence length="86" mass="9689">MQQVGKWLTRSGQGDSEAFHKLYQHTSPRLYGLCLQLLGDPSKAEQVLEAGFVQVWQRAACYTPGGEDAFVWMLRIFQKTARKTGA</sequence>
<keyword evidence="3" id="KW-0238">DNA-binding</keyword>
<keyword evidence="7" id="KW-0614">Plasmid</keyword>
<dbReference type="Pfam" id="PF04542">
    <property type="entry name" value="Sigma70_r2"/>
    <property type="match status" value="1"/>
</dbReference>
<dbReference type="RefSeq" id="WP_308136533.1">
    <property type="nucleotide sequence ID" value="NZ_CP133216.1"/>
</dbReference>
<evidence type="ECO:0000313" key="7">
    <source>
        <dbReference type="EMBL" id="WML84897.1"/>
    </source>
</evidence>
<keyword evidence="4" id="KW-0804">Transcription</keyword>
<dbReference type="InterPro" id="IPR013325">
    <property type="entry name" value="RNA_pol_sigma_r2"/>
</dbReference>
<evidence type="ECO:0000256" key="3">
    <source>
        <dbReference type="ARBA" id="ARBA00023125"/>
    </source>
</evidence>
<dbReference type="InterPro" id="IPR039425">
    <property type="entry name" value="RNA_pol_sigma-70-like"/>
</dbReference>
<dbReference type="GO" id="GO:0003677">
    <property type="term" value="F:DNA binding"/>
    <property type="evidence" value="ECO:0007669"/>
    <property type="project" value="UniProtKB-KW"/>
</dbReference>
<dbReference type="Proteomes" id="UP001223336">
    <property type="component" value="Unassembled WGS sequence"/>
</dbReference>
<organism evidence="7">
    <name type="scientific">Thiothrix subterranea</name>
    <dbReference type="NCBI Taxonomy" id="2735563"/>
    <lineage>
        <taxon>Bacteria</taxon>
        <taxon>Pseudomonadati</taxon>
        <taxon>Pseudomonadota</taxon>
        <taxon>Gammaproteobacteria</taxon>
        <taxon>Thiotrichales</taxon>
        <taxon>Thiotrichaceae</taxon>
        <taxon>Thiothrix</taxon>
    </lineage>
</organism>
<evidence type="ECO:0000313" key="6">
    <source>
        <dbReference type="EMBL" id="MDQ5770872.1"/>
    </source>
</evidence>
<reference evidence="7 8" key="1">
    <citation type="submission" date="2023-08" db="EMBL/GenBank/DDBJ databases">
        <title>New molecular markers tilS and rpoB for phylogenetic and monitoring studies of the genus Thiothrix biodiversity.</title>
        <authorList>
            <person name="Ravin N.V."/>
            <person name="Smolyakov D."/>
            <person name="Markov N.D."/>
            <person name="Beletsky A.V."/>
            <person name="Mardanov A.V."/>
            <person name="Rudenko T.S."/>
            <person name="Grabovich M.Y."/>
        </authorList>
    </citation>
    <scope>NUCLEOTIDE SEQUENCE</scope>
    <source>
        <strain evidence="7">DNT52</strain>
        <strain evidence="6 8">H33</strain>
        <plasmid evidence="7">pThsubDNT52_1</plasmid>
    </source>
</reference>
<dbReference type="PANTHER" id="PTHR43133:SF8">
    <property type="entry name" value="RNA POLYMERASE SIGMA FACTOR HI_1459-RELATED"/>
    <property type="match status" value="1"/>
</dbReference>
<protein>
    <submittedName>
        <fullName evidence="7">Sigma factor</fullName>
    </submittedName>
</protein>
<keyword evidence="2" id="KW-0731">Sigma factor</keyword>
<dbReference type="GO" id="GO:0006352">
    <property type="term" value="P:DNA-templated transcription initiation"/>
    <property type="evidence" value="ECO:0007669"/>
    <property type="project" value="InterPro"/>
</dbReference>
<accession>A0AA51MI50</accession>
<dbReference type="InterPro" id="IPR007627">
    <property type="entry name" value="RNA_pol_sigma70_r2"/>
</dbReference>
<dbReference type="AlphaFoldDB" id="A0AA51MI50"/>
<geneLocation type="plasmid" evidence="7">
    <name>pThsubDNT52_1</name>
</geneLocation>
<feature type="domain" description="RNA polymerase sigma-70 region 2" evidence="5">
    <location>
        <begin position="22"/>
        <end position="76"/>
    </location>
</feature>
<gene>
    <name evidence="6" type="ORF">RCC75_20245</name>
    <name evidence="7" type="ORF">RCG00_00240</name>
</gene>
<dbReference type="GO" id="GO:0016987">
    <property type="term" value="F:sigma factor activity"/>
    <property type="evidence" value="ECO:0007669"/>
    <property type="project" value="UniProtKB-KW"/>
</dbReference>
<dbReference type="Proteomes" id="UP001229862">
    <property type="component" value="Plasmid pThsubDNT52_1"/>
</dbReference>